<keyword evidence="1" id="KW-0812">Transmembrane</keyword>
<sequence>MFLRQLIGECFALFCSVMLGLAAGAVWLVPTVYLRRPLPWLALPAGWLLAIAIRQWVHGRRWHAAPFAVLATLVASAYIRVLVSAVNISAMTGYSLVEAMRTAGLPMLLDFARISLSPADVAWSLAGAALAAFTAWREPRRSARTVD</sequence>
<reference evidence="2" key="1">
    <citation type="submission" date="2020-10" db="EMBL/GenBank/DDBJ databases">
        <title>Phylogeny of dyella-like bacteria.</title>
        <authorList>
            <person name="Fu J."/>
        </authorList>
    </citation>
    <scope>NUCLEOTIDE SEQUENCE</scope>
    <source>
        <strain evidence="2">DHON07</strain>
    </source>
</reference>
<dbReference type="EMBL" id="JADIKF010000039">
    <property type="protein sequence ID" value="MBM7130428.1"/>
    <property type="molecule type" value="Genomic_DNA"/>
</dbReference>
<comment type="caution">
    <text evidence="2">The sequence shown here is derived from an EMBL/GenBank/DDBJ whole genome shotgun (WGS) entry which is preliminary data.</text>
</comment>
<keyword evidence="3" id="KW-1185">Reference proteome</keyword>
<accession>A0ABS2KGY1</accession>
<evidence type="ECO:0000313" key="3">
    <source>
        <dbReference type="Proteomes" id="UP001430193"/>
    </source>
</evidence>
<feature type="transmembrane region" description="Helical" evidence="1">
    <location>
        <begin position="69"/>
        <end position="94"/>
    </location>
</feature>
<dbReference type="Proteomes" id="UP001430193">
    <property type="component" value="Unassembled WGS sequence"/>
</dbReference>
<dbReference type="RefSeq" id="WP_204632015.1">
    <property type="nucleotide sequence ID" value="NZ_BSOC01000002.1"/>
</dbReference>
<name>A0ABS2KGY1_9GAMM</name>
<keyword evidence="1" id="KW-0472">Membrane</keyword>
<proteinExistence type="predicted"/>
<gene>
    <name evidence="2" type="ORF">ISS99_12880</name>
</gene>
<feature type="transmembrane region" description="Helical" evidence="1">
    <location>
        <begin position="40"/>
        <end position="57"/>
    </location>
</feature>
<protein>
    <recommendedName>
        <fullName evidence="4">Vitamin B12 transport system permease protein</fullName>
    </recommendedName>
</protein>
<keyword evidence="1" id="KW-1133">Transmembrane helix</keyword>
<organism evidence="2 3">
    <name type="scientific">Dyella mobilis</name>
    <dbReference type="NCBI Taxonomy" id="1849582"/>
    <lineage>
        <taxon>Bacteria</taxon>
        <taxon>Pseudomonadati</taxon>
        <taxon>Pseudomonadota</taxon>
        <taxon>Gammaproteobacteria</taxon>
        <taxon>Lysobacterales</taxon>
        <taxon>Rhodanobacteraceae</taxon>
        <taxon>Dyella</taxon>
    </lineage>
</organism>
<feature type="transmembrane region" description="Helical" evidence="1">
    <location>
        <begin position="12"/>
        <end position="34"/>
    </location>
</feature>
<evidence type="ECO:0008006" key="4">
    <source>
        <dbReference type="Google" id="ProtNLM"/>
    </source>
</evidence>
<evidence type="ECO:0000313" key="2">
    <source>
        <dbReference type="EMBL" id="MBM7130428.1"/>
    </source>
</evidence>
<feature type="transmembrane region" description="Helical" evidence="1">
    <location>
        <begin position="114"/>
        <end position="136"/>
    </location>
</feature>
<evidence type="ECO:0000256" key="1">
    <source>
        <dbReference type="SAM" id="Phobius"/>
    </source>
</evidence>